<organism evidence="1 2">
    <name type="scientific">Sphaerobolus stellatus (strain SS14)</name>
    <dbReference type="NCBI Taxonomy" id="990650"/>
    <lineage>
        <taxon>Eukaryota</taxon>
        <taxon>Fungi</taxon>
        <taxon>Dikarya</taxon>
        <taxon>Basidiomycota</taxon>
        <taxon>Agaricomycotina</taxon>
        <taxon>Agaricomycetes</taxon>
        <taxon>Phallomycetidae</taxon>
        <taxon>Geastrales</taxon>
        <taxon>Sphaerobolaceae</taxon>
        <taxon>Sphaerobolus</taxon>
    </lineage>
</organism>
<dbReference type="HOGENOM" id="CLU_160877_0_0_1"/>
<dbReference type="AlphaFoldDB" id="A0A0C9V6H1"/>
<keyword evidence="2" id="KW-1185">Reference proteome</keyword>
<evidence type="ECO:0000313" key="1">
    <source>
        <dbReference type="EMBL" id="KIJ32926.1"/>
    </source>
</evidence>
<feature type="non-terminal residue" evidence="1">
    <location>
        <position position="89"/>
    </location>
</feature>
<dbReference type="EMBL" id="KN837220">
    <property type="protein sequence ID" value="KIJ32926.1"/>
    <property type="molecule type" value="Genomic_DNA"/>
</dbReference>
<feature type="non-terminal residue" evidence="1">
    <location>
        <position position="1"/>
    </location>
</feature>
<proteinExistence type="predicted"/>
<dbReference type="Proteomes" id="UP000054279">
    <property type="component" value="Unassembled WGS sequence"/>
</dbReference>
<sequence>CQFCNIPLLTGERSGGFCCGQRGKYANVVEPLPPLPAEFEWLAAQPNISPLSRKLNLLFSFAALETTEAFPRLPGPLGFVAIQGRVYHR</sequence>
<accession>A0A0C9V6H1</accession>
<dbReference type="OrthoDB" id="3366231at2759"/>
<protein>
    <submittedName>
        <fullName evidence="1">Uncharacterized protein</fullName>
    </submittedName>
</protein>
<reference evidence="1 2" key="1">
    <citation type="submission" date="2014-06" db="EMBL/GenBank/DDBJ databases">
        <title>Evolutionary Origins and Diversification of the Mycorrhizal Mutualists.</title>
        <authorList>
            <consortium name="DOE Joint Genome Institute"/>
            <consortium name="Mycorrhizal Genomics Consortium"/>
            <person name="Kohler A."/>
            <person name="Kuo A."/>
            <person name="Nagy L.G."/>
            <person name="Floudas D."/>
            <person name="Copeland A."/>
            <person name="Barry K.W."/>
            <person name="Cichocki N."/>
            <person name="Veneault-Fourrey C."/>
            <person name="LaButti K."/>
            <person name="Lindquist E.A."/>
            <person name="Lipzen A."/>
            <person name="Lundell T."/>
            <person name="Morin E."/>
            <person name="Murat C."/>
            <person name="Riley R."/>
            <person name="Ohm R."/>
            <person name="Sun H."/>
            <person name="Tunlid A."/>
            <person name="Henrissat B."/>
            <person name="Grigoriev I.V."/>
            <person name="Hibbett D.S."/>
            <person name="Martin F."/>
        </authorList>
    </citation>
    <scope>NUCLEOTIDE SEQUENCE [LARGE SCALE GENOMIC DNA]</scope>
    <source>
        <strain evidence="1 2">SS14</strain>
    </source>
</reference>
<evidence type="ECO:0000313" key="2">
    <source>
        <dbReference type="Proteomes" id="UP000054279"/>
    </source>
</evidence>
<gene>
    <name evidence="1" type="ORF">M422DRAFT_139896</name>
</gene>
<name>A0A0C9V6H1_SPHS4</name>